<dbReference type="InterPro" id="IPR050446">
    <property type="entry name" value="FAD-oxidoreductase/Apoptosis"/>
</dbReference>
<dbReference type="EC" id="1.18.1.3" evidence="7"/>
<keyword evidence="3" id="KW-0274">FAD</keyword>
<dbReference type="Gene3D" id="3.50.50.60">
    <property type="entry name" value="FAD/NAD(P)-binding domain"/>
    <property type="match status" value="2"/>
</dbReference>
<dbReference type="PANTHER" id="PTHR43557">
    <property type="entry name" value="APOPTOSIS-INDUCING FACTOR 1"/>
    <property type="match status" value="1"/>
</dbReference>
<dbReference type="Pfam" id="PF14759">
    <property type="entry name" value="Reductase_C"/>
    <property type="match status" value="1"/>
</dbReference>
<gene>
    <name evidence="7" type="primary">bedA</name>
    <name evidence="7" type="ORF">NCTC10821_05705</name>
</gene>
<dbReference type="RefSeq" id="WP_115280903.1">
    <property type="nucleotide sequence ID" value="NZ_AP022600.1"/>
</dbReference>
<evidence type="ECO:0000313" key="8">
    <source>
        <dbReference type="Proteomes" id="UP000254978"/>
    </source>
</evidence>
<dbReference type="InterPro" id="IPR028202">
    <property type="entry name" value="Reductase_C"/>
</dbReference>
<accession>A0A378TMZ9</accession>
<proteinExistence type="predicted"/>
<dbReference type="PRINTS" id="PR00411">
    <property type="entry name" value="PNDRDTASEI"/>
</dbReference>
<evidence type="ECO:0000313" key="7">
    <source>
        <dbReference type="EMBL" id="STZ62141.1"/>
    </source>
</evidence>
<dbReference type="InterPro" id="IPR016156">
    <property type="entry name" value="FAD/NAD-linked_Rdtase_dimer_sf"/>
</dbReference>
<dbReference type="GO" id="GO:0005737">
    <property type="term" value="C:cytoplasm"/>
    <property type="evidence" value="ECO:0007669"/>
    <property type="project" value="TreeGrafter"/>
</dbReference>
<keyword evidence="4 7" id="KW-0560">Oxidoreductase</keyword>
<comment type="cofactor">
    <cofactor evidence="1">
        <name>FAD</name>
        <dbReference type="ChEBI" id="CHEBI:57692"/>
    </cofactor>
</comment>
<evidence type="ECO:0000256" key="2">
    <source>
        <dbReference type="ARBA" id="ARBA00022630"/>
    </source>
</evidence>
<dbReference type="InterPro" id="IPR023753">
    <property type="entry name" value="FAD/NAD-binding_dom"/>
</dbReference>
<dbReference type="SUPFAM" id="SSF55424">
    <property type="entry name" value="FAD/NAD-linked reductases, dimerisation (C-terminal) domain"/>
    <property type="match status" value="1"/>
</dbReference>
<dbReference type="Gene3D" id="3.30.390.30">
    <property type="match status" value="1"/>
</dbReference>
<dbReference type="EC" id="1.-.-.-" evidence="7"/>
<organism evidence="7 8">
    <name type="scientific">Mycolicibacterium tokaiense</name>
    <dbReference type="NCBI Taxonomy" id="39695"/>
    <lineage>
        <taxon>Bacteria</taxon>
        <taxon>Bacillati</taxon>
        <taxon>Actinomycetota</taxon>
        <taxon>Actinomycetes</taxon>
        <taxon>Mycobacteriales</taxon>
        <taxon>Mycobacteriaceae</taxon>
        <taxon>Mycolicibacterium</taxon>
    </lineage>
</organism>
<dbReference type="GO" id="GO:0008860">
    <property type="term" value="F:ferredoxin-NAD+ reductase activity"/>
    <property type="evidence" value="ECO:0007669"/>
    <property type="project" value="UniProtKB-EC"/>
</dbReference>
<keyword evidence="8" id="KW-1185">Reference proteome</keyword>
<reference evidence="7 8" key="1">
    <citation type="submission" date="2018-06" db="EMBL/GenBank/DDBJ databases">
        <authorList>
            <consortium name="Pathogen Informatics"/>
            <person name="Doyle S."/>
        </authorList>
    </citation>
    <scope>NUCLEOTIDE SEQUENCE [LARGE SCALE GENOMIC DNA]</scope>
    <source>
        <strain evidence="7 8">NCTC10821</strain>
    </source>
</reference>
<protein>
    <submittedName>
        <fullName evidence="7">Ferredoxin reductase</fullName>
        <ecNumber evidence="7">1.-.-.-</ecNumber>
        <ecNumber evidence="7">1.18.1.3</ecNumber>
    </submittedName>
</protein>
<dbReference type="Pfam" id="PF07992">
    <property type="entry name" value="Pyr_redox_2"/>
    <property type="match status" value="1"/>
</dbReference>
<name>A0A378TMZ9_9MYCO</name>
<keyword evidence="2" id="KW-0285">Flavoprotein</keyword>
<dbReference type="OrthoDB" id="4213189at2"/>
<dbReference type="GO" id="GO:0016651">
    <property type="term" value="F:oxidoreductase activity, acting on NAD(P)H"/>
    <property type="evidence" value="ECO:0007669"/>
    <property type="project" value="TreeGrafter"/>
</dbReference>
<feature type="domain" description="FAD/NAD(P)-binding" evidence="5">
    <location>
        <begin position="11"/>
        <end position="314"/>
    </location>
</feature>
<dbReference type="PANTHER" id="PTHR43557:SF2">
    <property type="entry name" value="RIESKE DOMAIN-CONTAINING PROTEIN-RELATED"/>
    <property type="match status" value="1"/>
</dbReference>
<evidence type="ECO:0000259" key="6">
    <source>
        <dbReference type="Pfam" id="PF14759"/>
    </source>
</evidence>
<evidence type="ECO:0000256" key="4">
    <source>
        <dbReference type="ARBA" id="ARBA00023002"/>
    </source>
</evidence>
<evidence type="ECO:0000256" key="1">
    <source>
        <dbReference type="ARBA" id="ARBA00001974"/>
    </source>
</evidence>
<sequence>MDEPQLFRPLRVVIVGAGVAGVRTATALRRRGFAGEVVLLSEEARLPYDRPPLTKQILNGTWHAEQARLIGPDQLDELGIDLRLGACAVGLGPNSVRLADGEAVSADFVVLATGSLPHRLADQPRDPRVHVVNNLDDVLRLRAAFDTATRLLIVGAGLIGGEVASAARRAGLEVDLVDAQPGAFTRALGPVGGTLLTARHRELGVRVHTGRWAEQWLADDTGIHLELDDGTRITGDHAVIAVGARPALDWLLGAPETDQPMLQANLEQGLACDSDGRVIGTSALYAVGDSAAWADPGTGVRTRGQHWTLAIEHAEVVAAVITARAGTSEADDEMPFPTVGPAYMWTDQADTKVQVVGDPHLGEEHLTLSTPDDGAVVLTSDRGHVVAVTLVGTPRALAAARAAVVDALPTETALAQIGHRVPLLPSTFDTARR</sequence>
<dbReference type="EMBL" id="UGQT01000001">
    <property type="protein sequence ID" value="STZ62141.1"/>
    <property type="molecule type" value="Genomic_DNA"/>
</dbReference>
<dbReference type="AlphaFoldDB" id="A0A378TMZ9"/>
<feature type="domain" description="Reductase C-terminal" evidence="6">
    <location>
        <begin position="343"/>
        <end position="407"/>
    </location>
</feature>
<evidence type="ECO:0000256" key="3">
    <source>
        <dbReference type="ARBA" id="ARBA00022827"/>
    </source>
</evidence>
<dbReference type="InterPro" id="IPR036188">
    <property type="entry name" value="FAD/NAD-bd_sf"/>
</dbReference>
<dbReference type="PRINTS" id="PR00368">
    <property type="entry name" value="FADPNR"/>
</dbReference>
<evidence type="ECO:0000259" key="5">
    <source>
        <dbReference type="Pfam" id="PF07992"/>
    </source>
</evidence>
<dbReference type="SUPFAM" id="SSF51905">
    <property type="entry name" value="FAD/NAD(P)-binding domain"/>
    <property type="match status" value="2"/>
</dbReference>
<dbReference type="Proteomes" id="UP000254978">
    <property type="component" value="Unassembled WGS sequence"/>
</dbReference>